<reference evidence="1 2" key="1">
    <citation type="submission" date="2018-04" db="EMBL/GenBank/DDBJ databases">
        <authorList>
            <person name="Vogel A."/>
        </authorList>
    </citation>
    <scope>NUCLEOTIDE SEQUENCE [LARGE SCALE GENOMIC DNA]</scope>
</reference>
<gene>
    <name evidence="1" type="ORF">CCAM_LOCUS1893</name>
</gene>
<sequence>MYKIPELHRLLHSATETGKRKHHPLVSSSIPPLYKPLKPSPFFFQKRVLSVGSVVVLSIWCEVTGASRLASSSENSLMSAGPTSV</sequence>
<protein>
    <submittedName>
        <fullName evidence="1">Uncharacterized protein</fullName>
    </submittedName>
</protein>
<proteinExistence type="predicted"/>
<evidence type="ECO:0000313" key="1">
    <source>
        <dbReference type="EMBL" id="VFQ60117.1"/>
    </source>
</evidence>
<dbReference type="AlphaFoldDB" id="A0A484KA61"/>
<organism evidence="1 2">
    <name type="scientific">Cuscuta campestris</name>
    <dbReference type="NCBI Taxonomy" id="132261"/>
    <lineage>
        <taxon>Eukaryota</taxon>
        <taxon>Viridiplantae</taxon>
        <taxon>Streptophyta</taxon>
        <taxon>Embryophyta</taxon>
        <taxon>Tracheophyta</taxon>
        <taxon>Spermatophyta</taxon>
        <taxon>Magnoliopsida</taxon>
        <taxon>eudicotyledons</taxon>
        <taxon>Gunneridae</taxon>
        <taxon>Pentapetalae</taxon>
        <taxon>asterids</taxon>
        <taxon>lamiids</taxon>
        <taxon>Solanales</taxon>
        <taxon>Convolvulaceae</taxon>
        <taxon>Cuscuteae</taxon>
        <taxon>Cuscuta</taxon>
        <taxon>Cuscuta subgen. Grammica</taxon>
        <taxon>Cuscuta sect. Cleistogrammica</taxon>
    </lineage>
</organism>
<evidence type="ECO:0000313" key="2">
    <source>
        <dbReference type="Proteomes" id="UP000595140"/>
    </source>
</evidence>
<dbReference type="Proteomes" id="UP000595140">
    <property type="component" value="Unassembled WGS sequence"/>
</dbReference>
<keyword evidence="2" id="KW-1185">Reference proteome</keyword>
<dbReference type="EMBL" id="OOIL02000104">
    <property type="protein sequence ID" value="VFQ60117.1"/>
    <property type="molecule type" value="Genomic_DNA"/>
</dbReference>
<accession>A0A484KA61</accession>
<name>A0A484KA61_9ASTE</name>